<feature type="compositionally biased region" description="Low complexity" evidence="1">
    <location>
        <begin position="18"/>
        <end position="30"/>
    </location>
</feature>
<gene>
    <name evidence="2" type="ORF">NKR19_g9285</name>
</gene>
<evidence type="ECO:0000313" key="2">
    <source>
        <dbReference type="EMBL" id="KAJ9132491.1"/>
    </source>
</evidence>
<dbReference type="AlphaFoldDB" id="A0AA38VHK1"/>
<name>A0AA38VHK1_9PEZI</name>
<evidence type="ECO:0000256" key="1">
    <source>
        <dbReference type="SAM" id="MobiDB-lite"/>
    </source>
</evidence>
<comment type="caution">
    <text evidence="2">The sequence shown here is derived from an EMBL/GenBank/DDBJ whole genome shotgun (WGS) entry which is preliminary data.</text>
</comment>
<reference evidence="2" key="1">
    <citation type="submission" date="2022-07" db="EMBL/GenBank/DDBJ databases">
        <title>Fungi with potential for degradation of polypropylene.</title>
        <authorList>
            <person name="Gostincar C."/>
        </authorList>
    </citation>
    <scope>NUCLEOTIDE SEQUENCE</scope>
    <source>
        <strain evidence="2">EXF-13287</strain>
    </source>
</reference>
<protein>
    <submittedName>
        <fullName evidence="2">Uncharacterized protein</fullName>
    </submittedName>
</protein>
<proteinExistence type="predicted"/>
<dbReference type="EMBL" id="JANBVN010000216">
    <property type="protein sequence ID" value="KAJ9132491.1"/>
    <property type="molecule type" value="Genomic_DNA"/>
</dbReference>
<dbReference type="Proteomes" id="UP001174691">
    <property type="component" value="Unassembled WGS sequence"/>
</dbReference>
<organism evidence="2 3">
    <name type="scientific">Coniochaeta hoffmannii</name>
    <dbReference type="NCBI Taxonomy" id="91930"/>
    <lineage>
        <taxon>Eukaryota</taxon>
        <taxon>Fungi</taxon>
        <taxon>Dikarya</taxon>
        <taxon>Ascomycota</taxon>
        <taxon>Pezizomycotina</taxon>
        <taxon>Sordariomycetes</taxon>
        <taxon>Sordariomycetidae</taxon>
        <taxon>Coniochaetales</taxon>
        <taxon>Coniochaetaceae</taxon>
        <taxon>Coniochaeta</taxon>
    </lineage>
</organism>
<feature type="region of interest" description="Disordered" evidence="1">
    <location>
        <begin position="1"/>
        <end position="37"/>
    </location>
</feature>
<sequence>MSSARVAGFCPPGRRESPATFTSASSSPQQDHALPRRPRVFVQCVDEPMTVESVRGHHRQQHLWPLNFLQITQLLKLLRLLRMLRLWLLQLLQSPNLLRRVDSLLLIPRIVEEGRKRSQSLNLR</sequence>
<keyword evidence="3" id="KW-1185">Reference proteome</keyword>
<evidence type="ECO:0000313" key="3">
    <source>
        <dbReference type="Proteomes" id="UP001174691"/>
    </source>
</evidence>
<accession>A0AA38VHK1</accession>